<dbReference type="AlphaFoldDB" id="A0A084WCD5"/>
<reference evidence="3" key="2">
    <citation type="submission" date="2020-05" db="UniProtKB">
        <authorList>
            <consortium name="EnsemblMetazoa"/>
        </authorList>
    </citation>
    <scope>IDENTIFICATION</scope>
</reference>
<organism evidence="2">
    <name type="scientific">Anopheles sinensis</name>
    <name type="common">Mosquito</name>
    <dbReference type="NCBI Taxonomy" id="74873"/>
    <lineage>
        <taxon>Eukaryota</taxon>
        <taxon>Metazoa</taxon>
        <taxon>Ecdysozoa</taxon>
        <taxon>Arthropoda</taxon>
        <taxon>Hexapoda</taxon>
        <taxon>Insecta</taxon>
        <taxon>Pterygota</taxon>
        <taxon>Neoptera</taxon>
        <taxon>Endopterygota</taxon>
        <taxon>Diptera</taxon>
        <taxon>Nematocera</taxon>
        <taxon>Culicoidea</taxon>
        <taxon>Culicidae</taxon>
        <taxon>Anophelinae</taxon>
        <taxon>Anopheles</taxon>
    </lineage>
</organism>
<dbReference type="STRING" id="74873.A0A084WCD5"/>
<proteinExistence type="predicted"/>
<dbReference type="Gene3D" id="3.30.420.610">
    <property type="entry name" value="LOTUS domain-like"/>
    <property type="match status" value="1"/>
</dbReference>
<evidence type="ECO:0000313" key="4">
    <source>
        <dbReference type="Proteomes" id="UP000030765"/>
    </source>
</evidence>
<feature type="compositionally biased region" description="Polar residues" evidence="1">
    <location>
        <begin position="55"/>
        <end position="86"/>
    </location>
</feature>
<dbReference type="Proteomes" id="UP000030765">
    <property type="component" value="Unassembled WGS sequence"/>
</dbReference>
<protein>
    <recommendedName>
        <fullName evidence="5">HTH OST-type domain-containing protein</fullName>
    </recommendedName>
</protein>
<dbReference type="VEuPathDB" id="VectorBase:ASIC015935"/>
<dbReference type="InterPro" id="IPR041966">
    <property type="entry name" value="LOTUS-like"/>
</dbReference>
<keyword evidence="4" id="KW-1185">Reference proteome</keyword>
<accession>A0A084WCD5</accession>
<feature type="region of interest" description="Disordered" evidence="1">
    <location>
        <begin position="113"/>
        <end position="138"/>
    </location>
</feature>
<sequence length="237" mass="26538">MYGFRRLDELLLTMPDAVQLHGRGDNALVLPVDSGKSQHIRSMIAREKSKVRKPPNSSARNRSNGYQPTYKYSYTSPRTTHLPTNDESSEKIFRDQLVTSPIDLKECSADEFSDGQIVESVTPDPEEEPSAPTSRATPMTLADKFSEPEVPSTLIPESIQKAIVVKVHSPNDILVQLTCHLEMLVHVADALEIMYGELDSDSEWQLDVGSAKVGLCCIAKYETFWYRVSIAESRYAM</sequence>
<gene>
    <name evidence="2" type="ORF">ZHAS_00015935</name>
</gene>
<evidence type="ECO:0000313" key="2">
    <source>
        <dbReference type="EMBL" id="KFB47879.1"/>
    </source>
</evidence>
<dbReference type="EMBL" id="ATLV01022659">
    <property type="status" value="NOT_ANNOTATED_CDS"/>
    <property type="molecule type" value="Genomic_DNA"/>
</dbReference>
<feature type="region of interest" description="Disordered" evidence="1">
    <location>
        <begin position="45"/>
        <end position="90"/>
    </location>
</feature>
<dbReference type="EnsemblMetazoa" id="ASIC015935-RA">
    <property type="protein sequence ID" value="ASIC015935-PA"/>
    <property type="gene ID" value="ASIC015935"/>
</dbReference>
<dbReference type="EMBL" id="KE525335">
    <property type="protein sequence ID" value="KFB47879.1"/>
    <property type="molecule type" value="Genomic_DNA"/>
</dbReference>
<evidence type="ECO:0008006" key="5">
    <source>
        <dbReference type="Google" id="ProtNLM"/>
    </source>
</evidence>
<evidence type="ECO:0000313" key="3">
    <source>
        <dbReference type="EnsemblMetazoa" id="ASIC015935-PA"/>
    </source>
</evidence>
<reference evidence="2 4" key="1">
    <citation type="journal article" date="2014" name="BMC Genomics">
        <title>Genome sequence of Anopheles sinensis provides insight into genetics basis of mosquito competence for malaria parasites.</title>
        <authorList>
            <person name="Zhou D."/>
            <person name="Zhang D."/>
            <person name="Ding G."/>
            <person name="Shi L."/>
            <person name="Hou Q."/>
            <person name="Ye Y."/>
            <person name="Xu Y."/>
            <person name="Zhou H."/>
            <person name="Xiong C."/>
            <person name="Li S."/>
            <person name="Yu J."/>
            <person name="Hong S."/>
            <person name="Yu X."/>
            <person name="Zou P."/>
            <person name="Chen C."/>
            <person name="Chang X."/>
            <person name="Wang W."/>
            <person name="Lv Y."/>
            <person name="Sun Y."/>
            <person name="Ma L."/>
            <person name="Shen B."/>
            <person name="Zhu C."/>
        </authorList>
    </citation>
    <scope>NUCLEOTIDE SEQUENCE [LARGE SCALE GENOMIC DNA]</scope>
</reference>
<name>A0A084WCD5_ANOSI</name>
<evidence type="ECO:0000256" key="1">
    <source>
        <dbReference type="SAM" id="MobiDB-lite"/>
    </source>
</evidence>